<accession>A0A158IF54</accession>
<evidence type="ECO:0000259" key="5">
    <source>
        <dbReference type="PROSITE" id="PS50977"/>
    </source>
</evidence>
<dbReference type="PRINTS" id="PR00455">
    <property type="entry name" value="HTHTETR"/>
</dbReference>
<dbReference type="SUPFAM" id="SSF48498">
    <property type="entry name" value="Tetracyclin repressor-like, C-terminal domain"/>
    <property type="match status" value="1"/>
</dbReference>
<dbReference type="Proteomes" id="UP000054683">
    <property type="component" value="Unassembled WGS sequence"/>
</dbReference>
<dbReference type="InterPro" id="IPR036271">
    <property type="entry name" value="Tet_transcr_reg_TetR-rel_C_sf"/>
</dbReference>
<dbReference type="Pfam" id="PF00440">
    <property type="entry name" value="TetR_N"/>
    <property type="match status" value="1"/>
</dbReference>
<dbReference type="PROSITE" id="PS50977">
    <property type="entry name" value="HTH_TETR_2"/>
    <property type="match status" value="1"/>
</dbReference>
<dbReference type="SUPFAM" id="SSF46689">
    <property type="entry name" value="Homeodomain-like"/>
    <property type="match status" value="1"/>
</dbReference>
<keyword evidence="2 4" id="KW-0238">DNA-binding</keyword>
<dbReference type="InterPro" id="IPR009057">
    <property type="entry name" value="Homeodomain-like_sf"/>
</dbReference>
<dbReference type="Gene3D" id="1.10.357.10">
    <property type="entry name" value="Tetracycline Repressor, domain 2"/>
    <property type="match status" value="1"/>
</dbReference>
<dbReference type="GO" id="GO:0000976">
    <property type="term" value="F:transcription cis-regulatory region binding"/>
    <property type="evidence" value="ECO:0007669"/>
    <property type="project" value="TreeGrafter"/>
</dbReference>
<evidence type="ECO:0000313" key="6">
    <source>
        <dbReference type="EMBL" id="SAL55107.1"/>
    </source>
</evidence>
<sequence>MDPVLRKMRGMVSSKPHLPNQPLLRSHILDAARAIVVRQGFDALSMRKLAEVIGYSPASLYLHFAGRDAIAYALCVEGHAQLLEALRVHDCIAEPVERLRAMAHAYVKFGQAHPEVYRLIFMQNPAYTDDAFSDMASAGETVLSVLTRTLALVHDPAARAGTLWAALHGIVSLSLTAPTVFAAPTGTLIDEMLNLYLPGVNKKPVRRRPSATAG</sequence>
<protein>
    <submittedName>
        <fullName evidence="6">Transcriptional regulator</fullName>
    </submittedName>
</protein>
<name>A0A158IF54_9BURK</name>
<dbReference type="PANTHER" id="PTHR30055">
    <property type="entry name" value="HTH-TYPE TRANSCRIPTIONAL REGULATOR RUTR"/>
    <property type="match status" value="1"/>
</dbReference>
<feature type="domain" description="HTH tetR-type" evidence="5">
    <location>
        <begin position="22"/>
        <end position="82"/>
    </location>
</feature>
<feature type="DNA-binding region" description="H-T-H motif" evidence="4">
    <location>
        <begin position="45"/>
        <end position="64"/>
    </location>
</feature>
<reference evidence="6 7" key="1">
    <citation type="submission" date="2016-01" db="EMBL/GenBank/DDBJ databases">
        <authorList>
            <person name="Oliw E.H."/>
        </authorList>
    </citation>
    <scope>NUCLEOTIDE SEQUENCE [LARGE SCALE GENOMIC DNA]</scope>
    <source>
        <strain evidence="6">LMG 27134</strain>
    </source>
</reference>
<dbReference type="EMBL" id="FCOK02000049">
    <property type="protein sequence ID" value="SAL55107.1"/>
    <property type="molecule type" value="Genomic_DNA"/>
</dbReference>
<dbReference type="PANTHER" id="PTHR30055:SF212">
    <property type="entry name" value="TETR-FAMILY FAMILY TRANSCRIPTIONAL REGULATOR"/>
    <property type="match status" value="1"/>
</dbReference>
<evidence type="ECO:0000313" key="7">
    <source>
        <dbReference type="Proteomes" id="UP000054683"/>
    </source>
</evidence>
<keyword evidence="3" id="KW-0804">Transcription</keyword>
<evidence type="ECO:0000256" key="4">
    <source>
        <dbReference type="PROSITE-ProRule" id="PRU00335"/>
    </source>
</evidence>
<evidence type="ECO:0000256" key="2">
    <source>
        <dbReference type="ARBA" id="ARBA00023125"/>
    </source>
</evidence>
<dbReference type="InterPro" id="IPR050109">
    <property type="entry name" value="HTH-type_TetR-like_transc_reg"/>
</dbReference>
<dbReference type="GO" id="GO:0003700">
    <property type="term" value="F:DNA-binding transcription factor activity"/>
    <property type="evidence" value="ECO:0007669"/>
    <property type="project" value="TreeGrafter"/>
</dbReference>
<dbReference type="InterPro" id="IPR025996">
    <property type="entry name" value="MT1864/Rv1816-like_C"/>
</dbReference>
<keyword evidence="1" id="KW-0805">Transcription regulation</keyword>
<organism evidence="6 7">
    <name type="scientific">Caballeronia udeis</name>
    <dbReference type="NCBI Taxonomy" id="1232866"/>
    <lineage>
        <taxon>Bacteria</taxon>
        <taxon>Pseudomonadati</taxon>
        <taxon>Pseudomonadota</taxon>
        <taxon>Betaproteobacteria</taxon>
        <taxon>Burkholderiales</taxon>
        <taxon>Burkholderiaceae</taxon>
        <taxon>Caballeronia</taxon>
    </lineage>
</organism>
<dbReference type="InterPro" id="IPR001647">
    <property type="entry name" value="HTH_TetR"/>
</dbReference>
<evidence type="ECO:0000256" key="3">
    <source>
        <dbReference type="ARBA" id="ARBA00023163"/>
    </source>
</evidence>
<evidence type="ECO:0000256" key="1">
    <source>
        <dbReference type="ARBA" id="ARBA00023015"/>
    </source>
</evidence>
<gene>
    <name evidence="6" type="ORF">AWB69_05879</name>
</gene>
<dbReference type="Pfam" id="PF13305">
    <property type="entry name" value="TetR_C_33"/>
    <property type="match status" value="1"/>
</dbReference>
<proteinExistence type="predicted"/>
<dbReference type="AlphaFoldDB" id="A0A158IF54"/>